<dbReference type="InterPro" id="IPR035906">
    <property type="entry name" value="MetI-like_sf"/>
</dbReference>
<organism evidence="10 11">
    <name type="scientific">Rhodococcus jostii</name>
    <dbReference type="NCBI Taxonomy" id="132919"/>
    <lineage>
        <taxon>Bacteria</taxon>
        <taxon>Bacillati</taxon>
        <taxon>Actinomycetota</taxon>
        <taxon>Actinomycetes</taxon>
        <taxon>Mycobacteriales</taxon>
        <taxon>Nocardiaceae</taxon>
        <taxon>Rhodococcus</taxon>
    </lineage>
</organism>
<dbReference type="CDD" id="cd06261">
    <property type="entry name" value="TM_PBP2"/>
    <property type="match status" value="1"/>
</dbReference>
<keyword evidence="5 8" id="KW-0812">Transmembrane</keyword>
<feature type="transmembrane region" description="Helical" evidence="8">
    <location>
        <begin position="109"/>
        <end position="132"/>
    </location>
</feature>
<evidence type="ECO:0000256" key="1">
    <source>
        <dbReference type="ARBA" id="ARBA00004429"/>
    </source>
</evidence>
<keyword evidence="2 8" id="KW-0813">Transport</keyword>
<evidence type="ECO:0000256" key="6">
    <source>
        <dbReference type="ARBA" id="ARBA00022989"/>
    </source>
</evidence>
<reference evidence="11" key="1">
    <citation type="submission" date="2016-10" db="EMBL/GenBank/DDBJ databases">
        <authorList>
            <person name="Varghese N."/>
        </authorList>
    </citation>
    <scope>NUCLEOTIDE SEQUENCE [LARGE SCALE GENOMIC DNA]</scope>
    <source>
        <strain evidence="11">DSM 44719</strain>
    </source>
</reference>
<feature type="transmembrane region" description="Helical" evidence="8">
    <location>
        <begin position="196"/>
        <end position="219"/>
    </location>
</feature>
<dbReference type="PROSITE" id="PS50928">
    <property type="entry name" value="ABC_TM1"/>
    <property type="match status" value="1"/>
</dbReference>
<keyword evidence="6 8" id="KW-1133">Transmembrane helix</keyword>
<keyword evidence="7 8" id="KW-0472">Membrane</keyword>
<dbReference type="GO" id="GO:0005886">
    <property type="term" value="C:plasma membrane"/>
    <property type="evidence" value="ECO:0007669"/>
    <property type="project" value="UniProtKB-SubCell"/>
</dbReference>
<comment type="subcellular location">
    <subcellularLocation>
        <location evidence="1">Cell inner membrane</location>
        <topology evidence="1">Multi-pass membrane protein</topology>
    </subcellularLocation>
    <subcellularLocation>
        <location evidence="8">Cell membrane</location>
        <topology evidence="8">Multi-pass membrane protein</topology>
    </subcellularLocation>
</comment>
<name>A0A1H4JAA8_RHOJO</name>
<protein>
    <submittedName>
        <fullName evidence="10">Putative spermidine/putrescine transport system permease protein</fullName>
    </submittedName>
</protein>
<evidence type="ECO:0000256" key="4">
    <source>
        <dbReference type="ARBA" id="ARBA00022519"/>
    </source>
</evidence>
<feature type="transmembrane region" description="Helical" evidence="8">
    <location>
        <begin position="77"/>
        <end position="97"/>
    </location>
</feature>
<dbReference type="Proteomes" id="UP000183407">
    <property type="component" value="Unassembled WGS sequence"/>
</dbReference>
<keyword evidence="3" id="KW-1003">Cell membrane</keyword>
<gene>
    <name evidence="10" type="ORF">SAMN04490220_0731</name>
</gene>
<keyword evidence="4" id="KW-0997">Cell inner membrane</keyword>
<feature type="domain" description="ABC transmembrane type-1" evidence="9">
    <location>
        <begin position="71"/>
        <end position="259"/>
    </location>
</feature>
<dbReference type="SUPFAM" id="SSF161098">
    <property type="entry name" value="MetI-like"/>
    <property type="match status" value="1"/>
</dbReference>
<evidence type="ECO:0000313" key="10">
    <source>
        <dbReference type="EMBL" id="SEB42926.1"/>
    </source>
</evidence>
<dbReference type="RefSeq" id="WP_073365822.1">
    <property type="nucleotide sequence ID" value="NZ_FNTL01000003.1"/>
</dbReference>
<evidence type="ECO:0000259" key="9">
    <source>
        <dbReference type="PROSITE" id="PS50928"/>
    </source>
</evidence>
<proteinExistence type="inferred from homology"/>
<evidence type="ECO:0000256" key="5">
    <source>
        <dbReference type="ARBA" id="ARBA00022692"/>
    </source>
</evidence>
<dbReference type="Gene3D" id="1.10.3720.10">
    <property type="entry name" value="MetI-like"/>
    <property type="match status" value="1"/>
</dbReference>
<evidence type="ECO:0000313" key="11">
    <source>
        <dbReference type="Proteomes" id="UP000183407"/>
    </source>
</evidence>
<evidence type="ECO:0000256" key="2">
    <source>
        <dbReference type="ARBA" id="ARBA00022448"/>
    </source>
</evidence>
<feature type="transmembrane region" description="Helical" evidence="8">
    <location>
        <begin position="239"/>
        <end position="262"/>
    </location>
</feature>
<accession>A0A1H4JAA8</accession>
<comment type="similarity">
    <text evidence="8">Belongs to the binding-protein-dependent transport system permease family.</text>
</comment>
<dbReference type="AlphaFoldDB" id="A0A1H4JAA8"/>
<feature type="transmembrane region" description="Helical" evidence="8">
    <location>
        <begin position="138"/>
        <end position="158"/>
    </location>
</feature>
<dbReference type="EMBL" id="FNTL01000003">
    <property type="protein sequence ID" value="SEB42926.1"/>
    <property type="molecule type" value="Genomic_DNA"/>
</dbReference>
<dbReference type="OrthoDB" id="9810794at2"/>
<evidence type="ECO:0000256" key="7">
    <source>
        <dbReference type="ARBA" id="ARBA00023136"/>
    </source>
</evidence>
<dbReference type="PANTHER" id="PTHR43357:SF4">
    <property type="entry name" value="INNER MEMBRANE ABC TRANSPORTER PERMEASE PROTEIN YDCV"/>
    <property type="match status" value="1"/>
</dbReference>
<evidence type="ECO:0000256" key="3">
    <source>
        <dbReference type="ARBA" id="ARBA00022475"/>
    </source>
</evidence>
<dbReference type="Pfam" id="PF00528">
    <property type="entry name" value="BPD_transp_1"/>
    <property type="match status" value="1"/>
</dbReference>
<sequence length="271" mass="29095">MRETNHSAATKSGAVALDIIAVLAIIFLLLPLLIIIPMSFSSSLTLEFPPPNWSVANYQEFFTSVEWRRATIHTFEVGVLAMILAVAVATPTAYAINISRIRGRGVVQLLVMLPLVVPLIVVAVAAYGYFAPRGLSDSIVGLALVQGMLGVPLAFLAINASFDQFDKAQLVAAQSLGAKPWVAFARVVYPSIRPGIVTGGLFAFVFSFNEVVTAIFLGGPQSETLPKRMWDGILLQVDPIIAVVSTVMILFTVLLMGAALGARRLSKRVRA</sequence>
<dbReference type="GO" id="GO:0055085">
    <property type="term" value="P:transmembrane transport"/>
    <property type="evidence" value="ECO:0007669"/>
    <property type="project" value="InterPro"/>
</dbReference>
<dbReference type="InterPro" id="IPR000515">
    <property type="entry name" value="MetI-like"/>
</dbReference>
<evidence type="ECO:0000256" key="8">
    <source>
        <dbReference type="RuleBase" id="RU363032"/>
    </source>
</evidence>
<feature type="transmembrane region" description="Helical" evidence="8">
    <location>
        <begin position="12"/>
        <end position="36"/>
    </location>
</feature>
<dbReference type="PANTHER" id="PTHR43357">
    <property type="entry name" value="INNER MEMBRANE ABC TRANSPORTER PERMEASE PROTEIN YDCV"/>
    <property type="match status" value="1"/>
</dbReference>